<dbReference type="InterPro" id="IPR006837">
    <property type="entry name" value="Divergent_DAC"/>
</dbReference>
<dbReference type="SUPFAM" id="SSF88713">
    <property type="entry name" value="Glycoside hydrolase/deacetylase"/>
    <property type="match status" value="1"/>
</dbReference>
<dbReference type="KEGG" id="mflg:ABS361_20360"/>
<keyword evidence="2" id="KW-1133">Transmembrane helix</keyword>
<organism evidence="3">
    <name type="scientific">Methyloraptor flagellatus</name>
    <dbReference type="NCBI Taxonomy" id="3162530"/>
    <lineage>
        <taxon>Bacteria</taxon>
        <taxon>Pseudomonadati</taxon>
        <taxon>Pseudomonadota</taxon>
        <taxon>Alphaproteobacteria</taxon>
        <taxon>Hyphomicrobiales</taxon>
        <taxon>Ancalomicrobiaceae</taxon>
        <taxon>Methyloraptor</taxon>
    </lineage>
</organism>
<dbReference type="RefSeq" id="WP_407049435.1">
    <property type="nucleotide sequence ID" value="NZ_CP158568.1"/>
</dbReference>
<proteinExistence type="predicted"/>
<dbReference type="Pfam" id="PF04748">
    <property type="entry name" value="Polysacc_deac_2"/>
    <property type="match status" value="1"/>
</dbReference>
<dbReference type="Gene3D" id="3.20.20.370">
    <property type="entry name" value="Glycoside hydrolase/deacetylase"/>
    <property type="match status" value="1"/>
</dbReference>
<dbReference type="PANTHER" id="PTHR30105">
    <property type="entry name" value="UNCHARACTERIZED YIBQ-RELATED"/>
    <property type="match status" value="1"/>
</dbReference>
<name>A0AAU7X9C7_9HYPH</name>
<evidence type="ECO:0000256" key="1">
    <source>
        <dbReference type="SAM" id="MobiDB-lite"/>
    </source>
</evidence>
<sequence>MARDLNEPLGTAKRFSGWKRVPYGVIGLSIVALVAMIGGVWIALVKDPLGGEPMAVVRVDRGRTGIGPSDVGVKDMPDRTRKPAAAAHGGAETASEATGGEHAAAPAGAEAKAEAGAPSGQLALDPEDAARRAPEVVEGQPLTTTPVARVSDKGRYGILPKVAADGTRPLEVYARPAPRRPSSQPKVVMIVGGLGLSQTATQEALRQLPGGITLGFAPYGGSLDRWVARARQDGHELLLQIPMEPFDYPDNDPGPHTLLAGGPVEQNPDKVQWLLSRVTNYVGVMNYMGGKYTATETALEPFLKEIGTRGLMYLDDGTSSRSVAVQVSRKTRTPFARADVVVDQVATDAGIDARLAQLEQLARTNGSAIGVASALPITVKKLAEWAKSLDSRGLVLVPVSSLARFAG</sequence>
<protein>
    <submittedName>
        <fullName evidence="3">Divergent polysaccharide deacetylase family protein</fullName>
    </submittedName>
</protein>
<dbReference type="EMBL" id="CP158568">
    <property type="protein sequence ID" value="XBY44343.1"/>
    <property type="molecule type" value="Genomic_DNA"/>
</dbReference>
<feature type="compositionally biased region" description="Basic and acidic residues" evidence="1">
    <location>
        <begin position="72"/>
        <end position="81"/>
    </location>
</feature>
<keyword evidence="2" id="KW-0812">Transmembrane</keyword>
<feature type="transmembrane region" description="Helical" evidence="2">
    <location>
        <begin position="21"/>
        <end position="44"/>
    </location>
</feature>
<dbReference type="AlphaFoldDB" id="A0AAU7X9C7"/>
<evidence type="ECO:0000256" key="2">
    <source>
        <dbReference type="SAM" id="Phobius"/>
    </source>
</evidence>
<dbReference type="GO" id="GO:0005975">
    <property type="term" value="P:carbohydrate metabolic process"/>
    <property type="evidence" value="ECO:0007669"/>
    <property type="project" value="InterPro"/>
</dbReference>
<dbReference type="InterPro" id="IPR011330">
    <property type="entry name" value="Glyco_hydro/deAcase_b/a-brl"/>
</dbReference>
<dbReference type="CDD" id="cd10936">
    <property type="entry name" value="CE4_DAC2"/>
    <property type="match status" value="1"/>
</dbReference>
<feature type="compositionally biased region" description="Low complexity" evidence="1">
    <location>
        <begin position="84"/>
        <end position="117"/>
    </location>
</feature>
<evidence type="ECO:0000313" key="3">
    <source>
        <dbReference type="EMBL" id="XBY44343.1"/>
    </source>
</evidence>
<dbReference type="PANTHER" id="PTHR30105:SF2">
    <property type="entry name" value="DIVERGENT POLYSACCHARIDE DEACETYLASE SUPERFAMILY"/>
    <property type="match status" value="1"/>
</dbReference>
<keyword evidence="2" id="KW-0472">Membrane</keyword>
<feature type="region of interest" description="Disordered" evidence="1">
    <location>
        <begin position="66"/>
        <end position="122"/>
    </location>
</feature>
<gene>
    <name evidence="3" type="ORF">ABS361_20360</name>
</gene>
<reference evidence="3" key="1">
    <citation type="submission" date="2024-06" db="EMBL/GenBank/DDBJ databases">
        <title>Methylostella associata gen. nov., sp. nov., a novel Ancalomicrobiaceae-affiliated facultatively methylotrophic bacteria that feed on methanotrophs of the genus Methylococcus.</title>
        <authorList>
            <person name="Saltykova V."/>
            <person name="Danilova O.V."/>
            <person name="Oshkin I.Y."/>
            <person name="Belova S.E."/>
            <person name="Pimenov N.V."/>
            <person name="Dedysh S.N."/>
        </authorList>
    </citation>
    <scope>NUCLEOTIDE SEQUENCE</scope>
    <source>
        <strain evidence="3">S20</strain>
    </source>
</reference>
<accession>A0AAU7X9C7</accession>